<dbReference type="GO" id="GO:0004519">
    <property type="term" value="F:endonuclease activity"/>
    <property type="evidence" value="ECO:0007669"/>
    <property type="project" value="UniProtKB-KW"/>
</dbReference>
<proteinExistence type="predicted"/>
<dbReference type="InterPro" id="IPR050951">
    <property type="entry name" value="Retrovirus_Pol_polyprotein"/>
</dbReference>
<evidence type="ECO:0000256" key="6">
    <source>
        <dbReference type="SAM" id="MobiDB-lite"/>
    </source>
</evidence>
<evidence type="ECO:0000259" key="7">
    <source>
        <dbReference type="PROSITE" id="PS50158"/>
    </source>
</evidence>
<evidence type="ECO:0000256" key="4">
    <source>
        <dbReference type="ARBA" id="ARBA00022759"/>
    </source>
</evidence>
<evidence type="ECO:0000256" key="5">
    <source>
        <dbReference type="PROSITE-ProRule" id="PRU00047"/>
    </source>
</evidence>
<keyword evidence="1" id="KW-0808">Transferase</keyword>
<dbReference type="GO" id="GO:0003676">
    <property type="term" value="F:nucleic acid binding"/>
    <property type="evidence" value="ECO:0007669"/>
    <property type="project" value="InterPro"/>
</dbReference>
<keyword evidence="5" id="KW-0862">Zinc</keyword>
<feature type="region of interest" description="Disordered" evidence="6">
    <location>
        <begin position="233"/>
        <end position="252"/>
    </location>
</feature>
<dbReference type="PANTHER" id="PTHR37984:SF5">
    <property type="entry name" value="PROTEIN NYNRIN-LIKE"/>
    <property type="match status" value="1"/>
</dbReference>
<keyword evidence="3" id="KW-0540">Nuclease</keyword>
<keyword evidence="4" id="KW-0378">Hydrolase</keyword>
<dbReference type="AlphaFoldDB" id="A0A1X7SDS3"/>
<dbReference type="GO" id="GO:0016779">
    <property type="term" value="F:nucleotidyltransferase activity"/>
    <property type="evidence" value="ECO:0007669"/>
    <property type="project" value="UniProtKB-KW"/>
</dbReference>
<evidence type="ECO:0000256" key="3">
    <source>
        <dbReference type="ARBA" id="ARBA00022722"/>
    </source>
</evidence>
<organism evidence="8">
    <name type="scientific">Amphimedon queenslandica</name>
    <name type="common">Sponge</name>
    <dbReference type="NCBI Taxonomy" id="400682"/>
    <lineage>
        <taxon>Eukaryota</taxon>
        <taxon>Metazoa</taxon>
        <taxon>Porifera</taxon>
        <taxon>Demospongiae</taxon>
        <taxon>Heteroscleromorpha</taxon>
        <taxon>Haplosclerida</taxon>
        <taxon>Niphatidae</taxon>
        <taxon>Amphimedon</taxon>
    </lineage>
</organism>
<sequence>MSICGQLEQFDPARHNFERYAQRFEFYVQANGIEVERKKSVFLTLIGYETYELLANIYEQPETQSLDELIGKLTSHFHPQSSIIAERYQFGCRRQGDLETIADYVAELRKLATRCNFKKDTLDETLRDRFVCGLRQEFIRSRLLTEKDDLSFSHAVELATGLEGAKKHAHMMKGDLARTKKEQQDGINLTVDKRPPMKPCYRCGNAHSPSTCRFSTAKCHNCGKLGHIGKVCRSKPQKPATSKPPQRKDRVDPIKVNVTINGKELVMELDTGVSVSIISEKTFHD</sequence>
<name>A0A1X7SDS3_AMPQE</name>
<protein>
    <recommendedName>
        <fullName evidence="7">CCHC-type domain-containing protein</fullName>
    </recommendedName>
</protein>
<dbReference type="InParanoid" id="A0A1X7SDS3"/>
<evidence type="ECO:0000313" key="8">
    <source>
        <dbReference type="EnsemblMetazoa" id="Aqu2.1.00211_001"/>
    </source>
</evidence>
<dbReference type="OMA" id="YGHERSD"/>
<dbReference type="PANTHER" id="PTHR37984">
    <property type="entry name" value="PROTEIN CBG26694"/>
    <property type="match status" value="1"/>
</dbReference>
<dbReference type="OrthoDB" id="775972at2759"/>
<dbReference type="InterPro" id="IPR021109">
    <property type="entry name" value="Peptidase_aspartic_dom_sf"/>
</dbReference>
<accession>A0A1X7SDS3</accession>
<evidence type="ECO:0000256" key="1">
    <source>
        <dbReference type="ARBA" id="ARBA00022679"/>
    </source>
</evidence>
<reference evidence="8" key="1">
    <citation type="submission" date="2017-05" db="UniProtKB">
        <authorList>
            <consortium name="EnsemblMetazoa"/>
        </authorList>
    </citation>
    <scope>IDENTIFICATION</scope>
</reference>
<keyword evidence="4" id="KW-0255">Endonuclease</keyword>
<dbReference type="Gene3D" id="2.40.70.10">
    <property type="entry name" value="Acid Proteases"/>
    <property type="match status" value="1"/>
</dbReference>
<keyword evidence="5" id="KW-0479">Metal-binding</keyword>
<dbReference type="PROSITE" id="PS50158">
    <property type="entry name" value="ZF_CCHC"/>
    <property type="match status" value="1"/>
</dbReference>
<dbReference type="GO" id="GO:0008270">
    <property type="term" value="F:zinc ion binding"/>
    <property type="evidence" value="ECO:0007669"/>
    <property type="project" value="UniProtKB-KW"/>
</dbReference>
<dbReference type="Gene3D" id="4.10.60.10">
    <property type="entry name" value="Zinc finger, CCHC-type"/>
    <property type="match status" value="1"/>
</dbReference>
<dbReference type="EnsemblMetazoa" id="Aqu2.1.00211_001">
    <property type="protein sequence ID" value="Aqu2.1.00211_001"/>
    <property type="gene ID" value="Aqu2.1.00211"/>
</dbReference>
<feature type="domain" description="CCHC-type" evidence="7">
    <location>
        <begin position="218"/>
        <end position="234"/>
    </location>
</feature>
<keyword evidence="5" id="KW-0863">Zinc-finger</keyword>
<dbReference type="InterPro" id="IPR001878">
    <property type="entry name" value="Znf_CCHC"/>
</dbReference>
<keyword evidence="2" id="KW-0548">Nucleotidyltransferase</keyword>
<evidence type="ECO:0000256" key="2">
    <source>
        <dbReference type="ARBA" id="ARBA00022695"/>
    </source>
</evidence>
<dbReference type="eggNOG" id="ENOG502S27U">
    <property type="taxonomic scope" value="Eukaryota"/>
</dbReference>